<dbReference type="EMBL" id="JAVCWF010000001">
    <property type="protein sequence ID" value="MDQ7938362.1"/>
    <property type="molecule type" value="Genomic_DNA"/>
</dbReference>
<evidence type="ECO:0000313" key="3">
    <source>
        <dbReference type="Proteomes" id="UP001227831"/>
    </source>
</evidence>
<keyword evidence="1" id="KW-0812">Transmembrane</keyword>
<dbReference type="Proteomes" id="UP001227831">
    <property type="component" value="Unassembled WGS sequence"/>
</dbReference>
<organism evidence="2 3">
    <name type="scientific">Lactiplantibacillus brownii</name>
    <dbReference type="NCBI Taxonomy" id="3069269"/>
    <lineage>
        <taxon>Bacteria</taxon>
        <taxon>Bacillati</taxon>
        <taxon>Bacillota</taxon>
        <taxon>Bacilli</taxon>
        <taxon>Lactobacillales</taxon>
        <taxon>Lactobacillaceae</taxon>
        <taxon>Lactiplantibacillus</taxon>
    </lineage>
</organism>
<proteinExistence type="predicted"/>
<comment type="caution">
    <text evidence="2">The sequence shown here is derived from an EMBL/GenBank/DDBJ whole genome shotgun (WGS) entry which is preliminary data.</text>
</comment>
<evidence type="ECO:0000256" key="1">
    <source>
        <dbReference type="SAM" id="Phobius"/>
    </source>
</evidence>
<sequence>MAYMLGLAVFFLVCEYAAQKKWVPKFLKDIRAGQLILRSLLSLIGLAVLGMVVKAAIPLVILATIYLATVISNKYLVIFSAMERGKKE</sequence>
<evidence type="ECO:0008006" key="4">
    <source>
        <dbReference type="Google" id="ProtNLM"/>
    </source>
</evidence>
<dbReference type="RefSeq" id="WP_308704049.1">
    <property type="nucleotide sequence ID" value="NZ_AP027463.1"/>
</dbReference>
<keyword evidence="1" id="KW-1133">Transmembrane helix</keyword>
<name>A0ABU1AD57_9LACO</name>
<evidence type="ECO:0000313" key="2">
    <source>
        <dbReference type="EMBL" id="MDQ7938362.1"/>
    </source>
</evidence>
<accession>A0ABU1AD57</accession>
<reference evidence="2 3" key="1">
    <citation type="journal article" date="2023" name="Int. J. Syst. Evol. Microbiol.">
        <title>Lactiplantibacillus brownii sp. nov., a novel psychrotolerant species isolated from sauerkraut.</title>
        <authorList>
            <person name="Heng Y.C."/>
            <person name="Silvaraju S."/>
            <person name="Lee J.K.Y."/>
            <person name="Kittelmann S."/>
        </authorList>
    </citation>
    <scope>NUCLEOTIDE SEQUENCE [LARGE SCALE GENOMIC DNA]</scope>
    <source>
        <strain evidence="2 3">WILCCON 0030</strain>
    </source>
</reference>
<protein>
    <recommendedName>
        <fullName evidence="4">ATP synthase subunit I</fullName>
    </recommendedName>
</protein>
<feature type="transmembrane region" description="Helical" evidence="1">
    <location>
        <begin position="41"/>
        <end position="68"/>
    </location>
</feature>
<keyword evidence="3" id="KW-1185">Reference proteome</keyword>
<keyword evidence="1" id="KW-0472">Membrane</keyword>
<gene>
    <name evidence="2" type="ORF">RA086_12155</name>
</gene>